<dbReference type="FunCoup" id="A0A540VGN6">
    <property type="interactions" value="457"/>
</dbReference>
<dbReference type="OrthoDB" id="9758917at2"/>
<dbReference type="InterPro" id="IPR001478">
    <property type="entry name" value="PDZ"/>
</dbReference>
<name>A0A540VGN6_9CHLR</name>
<evidence type="ECO:0000313" key="5">
    <source>
        <dbReference type="EMBL" id="TQE95293.1"/>
    </source>
</evidence>
<organism evidence="5 6">
    <name type="scientific">Litorilinea aerophila</name>
    <dbReference type="NCBI Taxonomy" id="1204385"/>
    <lineage>
        <taxon>Bacteria</taxon>
        <taxon>Bacillati</taxon>
        <taxon>Chloroflexota</taxon>
        <taxon>Caldilineae</taxon>
        <taxon>Caldilineales</taxon>
        <taxon>Caldilineaceae</taxon>
        <taxon>Litorilinea</taxon>
    </lineage>
</organism>
<dbReference type="Gene3D" id="2.30.42.10">
    <property type="match status" value="1"/>
</dbReference>
<dbReference type="PRINTS" id="PR00834">
    <property type="entry name" value="PROTEASES2C"/>
</dbReference>
<dbReference type="InterPro" id="IPR025711">
    <property type="entry name" value="PepSY"/>
</dbReference>
<dbReference type="GO" id="GO:0004252">
    <property type="term" value="F:serine-type endopeptidase activity"/>
    <property type="evidence" value="ECO:0007669"/>
    <property type="project" value="InterPro"/>
</dbReference>
<dbReference type="Gene3D" id="3.10.450.40">
    <property type="match status" value="1"/>
</dbReference>
<sequence length="476" mass="49819">MKQPKLLSKAIYLTAAILVVALVIAFGAGQWVQPGSTVTAAPALQQTVARAVTAPQSQAASVLPDQETLARLYETTAPSVVNIRVTVTEPSAQSGVPEFPFGFPFTPPETPRQAQAEGTGFLYDNQGHIVTNNHVVENADSITVYFYNGMWADAELVATDPYADLAVLKVDIPAGLDLQPLPLAQADSLKVGHYVVALGSPFGLEETMTMGIVSALGRSLPTGDSGTGGQYSLPDVIQTDAAINPGNSGGPLLNLNGEVVGVNFAINSPVRANSGVGFAIPVSVVQKVVPALIQDGAFKYAYLGIAGQTINADVAKEENLPANTLGVLVQSVVRRGPADEAGVQEKDIIVGIGEQPVTRFEDLLSYLFNHTNPGDTVPLQILRNGDEVTLEVTLGERPGSGSQGQTQTAVSLSDAIDIAKRALERTGLMTEFDSASAEQQVRNGRTIWVVSLSGQGKEAIVAVDAETGEVLGLSVQ</sequence>
<dbReference type="Pfam" id="PF13180">
    <property type="entry name" value="PDZ_2"/>
    <property type="match status" value="1"/>
</dbReference>
<keyword evidence="3" id="KW-0472">Membrane</keyword>
<dbReference type="InParanoid" id="A0A540VGN6"/>
<dbReference type="InterPro" id="IPR036034">
    <property type="entry name" value="PDZ_sf"/>
</dbReference>
<keyword evidence="6" id="KW-1185">Reference proteome</keyword>
<dbReference type="PANTHER" id="PTHR43343">
    <property type="entry name" value="PEPTIDASE S12"/>
    <property type="match status" value="1"/>
</dbReference>
<feature type="transmembrane region" description="Helical" evidence="3">
    <location>
        <begin position="12"/>
        <end position="32"/>
    </location>
</feature>
<keyword evidence="1 5" id="KW-0645">Protease</keyword>
<dbReference type="GO" id="GO:0006508">
    <property type="term" value="P:proteolysis"/>
    <property type="evidence" value="ECO:0007669"/>
    <property type="project" value="UniProtKB-KW"/>
</dbReference>
<dbReference type="SUPFAM" id="SSF50494">
    <property type="entry name" value="Trypsin-like serine proteases"/>
    <property type="match status" value="1"/>
</dbReference>
<evidence type="ECO:0000313" key="6">
    <source>
        <dbReference type="Proteomes" id="UP000317371"/>
    </source>
</evidence>
<keyword evidence="3" id="KW-1133">Transmembrane helix</keyword>
<evidence type="ECO:0000259" key="4">
    <source>
        <dbReference type="SMART" id="SM00228"/>
    </source>
</evidence>
<keyword evidence="2" id="KW-0378">Hydrolase</keyword>
<evidence type="ECO:0000256" key="1">
    <source>
        <dbReference type="ARBA" id="ARBA00022670"/>
    </source>
</evidence>
<dbReference type="Pfam" id="PF13365">
    <property type="entry name" value="Trypsin_2"/>
    <property type="match status" value="1"/>
</dbReference>
<comment type="caution">
    <text evidence="5">The sequence shown here is derived from an EMBL/GenBank/DDBJ whole genome shotgun (WGS) entry which is preliminary data.</text>
</comment>
<dbReference type="Pfam" id="PF03413">
    <property type="entry name" value="PepSY"/>
    <property type="match status" value="1"/>
</dbReference>
<dbReference type="SMART" id="SM00228">
    <property type="entry name" value="PDZ"/>
    <property type="match status" value="1"/>
</dbReference>
<reference evidence="5 6" key="1">
    <citation type="submission" date="2019-06" db="EMBL/GenBank/DDBJ databases">
        <title>Genome sequence of Litorilinea aerophila BAA-2444.</title>
        <authorList>
            <person name="Maclea K.S."/>
            <person name="Maurais E.G."/>
            <person name="Iannazzi L.C."/>
        </authorList>
    </citation>
    <scope>NUCLEOTIDE SEQUENCE [LARGE SCALE GENOMIC DNA]</scope>
    <source>
        <strain evidence="5 6">ATCC BAA-2444</strain>
    </source>
</reference>
<dbReference type="Gene3D" id="2.40.10.120">
    <property type="match status" value="1"/>
</dbReference>
<feature type="domain" description="PDZ" evidence="4">
    <location>
        <begin position="301"/>
        <end position="385"/>
    </location>
</feature>
<accession>A0A540VGN6</accession>
<dbReference type="InterPro" id="IPR001940">
    <property type="entry name" value="Peptidase_S1C"/>
</dbReference>
<gene>
    <name evidence="5" type="ORF">FKZ61_13045</name>
</gene>
<dbReference type="RefSeq" id="WP_141610571.1">
    <property type="nucleotide sequence ID" value="NZ_VIGC02000015.1"/>
</dbReference>
<proteinExistence type="predicted"/>
<dbReference type="Proteomes" id="UP000317371">
    <property type="component" value="Unassembled WGS sequence"/>
</dbReference>
<dbReference type="InterPro" id="IPR051201">
    <property type="entry name" value="Chloro_Bact_Ser_Proteases"/>
</dbReference>
<dbReference type="EMBL" id="VIGC01000015">
    <property type="protein sequence ID" value="TQE95293.1"/>
    <property type="molecule type" value="Genomic_DNA"/>
</dbReference>
<evidence type="ECO:0000256" key="3">
    <source>
        <dbReference type="SAM" id="Phobius"/>
    </source>
</evidence>
<dbReference type="AlphaFoldDB" id="A0A540VGN6"/>
<protein>
    <submittedName>
        <fullName evidence="5">Trypsin-like serine protease</fullName>
    </submittedName>
</protein>
<keyword evidence="3" id="KW-0812">Transmembrane</keyword>
<dbReference type="PANTHER" id="PTHR43343:SF3">
    <property type="entry name" value="PROTEASE DO-LIKE 8, CHLOROPLASTIC"/>
    <property type="match status" value="1"/>
</dbReference>
<dbReference type="SUPFAM" id="SSF50156">
    <property type="entry name" value="PDZ domain-like"/>
    <property type="match status" value="1"/>
</dbReference>
<dbReference type="InterPro" id="IPR009003">
    <property type="entry name" value="Peptidase_S1_PA"/>
</dbReference>
<evidence type="ECO:0000256" key="2">
    <source>
        <dbReference type="ARBA" id="ARBA00022801"/>
    </source>
</evidence>